<evidence type="ECO:0000256" key="4">
    <source>
        <dbReference type="ARBA" id="ARBA00023136"/>
    </source>
</evidence>
<feature type="transmembrane region" description="Helical" evidence="5">
    <location>
        <begin position="212"/>
        <end position="231"/>
    </location>
</feature>
<dbReference type="Proteomes" id="UP000307380">
    <property type="component" value="Unassembled WGS sequence"/>
</dbReference>
<keyword evidence="8" id="KW-1185">Reference proteome</keyword>
<accession>A0A4S4FX72</accession>
<dbReference type="GO" id="GO:0005886">
    <property type="term" value="C:plasma membrane"/>
    <property type="evidence" value="ECO:0007669"/>
    <property type="project" value="UniProtKB-SubCell"/>
</dbReference>
<proteinExistence type="predicted"/>
<keyword evidence="4 5" id="KW-0472">Membrane</keyword>
<comment type="subcellular location">
    <subcellularLocation>
        <location evidence="1">Cell membrane</location>
        <topology evidence="1">Multi-pass membrane protein</topology>
    </subcellularLocation>
</comment>
<feature type="transmembrane region" description="Helical" evidence="5">
    <location>
        <begin position="86"/>
        <end position="106"/>
    </location>
</feature>
<feature type="transmembrane region" description="Helical" evidence="5">
    <location>
        <begin position="376"/>
        <end position="395"/>
    </location>
</feature>
<feature type="transmembrane region" description="Helical" evidence="5">
    <location>
        <begin position="457"/>
        <end position="478"/>
    </location>
</feature>
<dbReference type="SUPFAM" id="SSF103473">
    <property type="entry name" value="MFS general substrate transporter"/>
    <property type="match status" value="1"/>
</dbReference>
<evidence type="ECO:0000259" key="6">
    <source>
        <dbReference type="PROSITE" id="PS50850"/>
    </source>
</evidence>
<feature type="transmembrane region" description="Helical" evidence="5">
    <location>
        <begin position="315"/>
        <end position="336"/>
    </location>
</feature>
<dbReference type="PRINTS" id="PR01036">
    <property type="entry name" value="TCRTETB"/>
</dbReference>
<organism evidence="7 8">
    <name type="scientific">Orlajensenia flava</name>
    <dbReference type="NCBI Taxonomy" id="2565934"/>
    <lineage>
        <taxon>Bacteria</taxon>
        <taxon>Bacillati</taxon>
        <taxon>Actinomycetota</taxon>
        <taxon>Actinomycetes</taxon>
        <taxon>Micrococcales</taxon>
        <taxon>Microbacteriaceae</taxon>
        <taxon>Orlajensenia</taxon>
    </lineage>
</organism>
<dbReference type="InterPro" id="IPR036259">
    <property type="entry name" value="MFS_trans_sf"/>
</dbReference>
<dbReference type="GO" id="GO:0022857">
    <property type="term" value="F:transmembrane transporter activity"/>
    <property type="evidence" value="ECO:0007669"/>
    <property type="project" value="InterPro"/>
</dbReference>
<dbReference type="RefSeq" id="WP_136424054.1">
    <property type="nucleotide sequence ID" value="NZ_SSSN01000005.1"/>
</dbReference>
<dbReference type="EMBL" id="SSSN01000005">
    <property type="protein sequence ID" value="THG34256.1"/>
    <property type="molecule type" value="Genomic_DNA"/>
</dbReference>
<feature type="transmembrane region" description="Helical" evidence="5">
    <location>
        <begin position="21"/>
        <end position="37"/>
    </location>
</feature>
<dbReference type="Gene3D" id="1.20.1720.10">
    <property type="entry name" value="Multidrug resistance protein D"/>
    <property type="match status" value="1"/>
</dbReference>
<sequence length="494" mass="52241">MTTDALGTRSIPISHQARWRAYWVCVAVAGLTILDLSKVNVALPSIEKGFDATSTELQFIVSGYVLTFGLALVPSGRLGDIRSRKVFFVVGLSIFTLASVACAIAPSSTVLLIARLIQGVGAGIQMPQVLGLIQELFQGKERAKAFGLFGAMIGIATAFGPTIGGLLIAIGGATDGWRAIFWMNLPLGVIAIVLSVWLIPQTRTKSKRAAQLDGVGVLIFAVTVIALMWPFLFTTGSGSDDPARWWLLVVFVLALAGFIAWERRYAATGRDPLVPLSLFSISSYRNGTLLVTVYFAALPSAFLLTTLYLQQGLGLPPVFAGMVTIGFALTSAFSSWRGGVLVQRYGRALVVFGLSFVLVGAGLLVCAALLTPPEWTPWAMAAAMFVAGIGGGLVVSPNQTLTLNDIPVRQGGLAGSVGQLGQRIGTAIGSAVALSLFYSTLAAQPKSESQLGQFHHAYGYGMLSVALFLAIAFVVAVVDLGKRIRARNEDDPDD</sequence>
<dbReference type="InterPro" id="IPR011701">
    <property type="entry name" value="MFS"/>
</dbReference>
<keyword evidence="3 5" id="KW-1133">Transmembrane helix</keyword>
<protein>
    <submittedName>
        <fullName evidence="7">MFS transporter</fullName>
    </submittedName>
</protein>
<feature type="domain" description="Major facilitator superfamily (MFS) profile" evidence="6">
    <location>
        <begin position="21"/>
        <end position="482"/>
    </location>
</feature>
<evidence type="ECO:0000256" key="3">
    <source>
        <dbReference type="ARBA" id="ARBA00022989"/>
    </source>
</evidence>
<dbReference type="OrthoDB" id="7375466at2"/>
<feature type="transmembrane region" description="Helical" evidence="5">
    <location>
        <begin position="57"/>
        <end position="74"/>
    </location>
</feature>
<dbReference type="PROSITE" id="PS00217">
    <property type="entry name" value="SUGAR_TRANSPORT_2"/>
    <property type="match status" value="1"/>
</dbReference>
<dbReference type="PANTHER" id="PTHR42718">
    <property type="entry name" value="MAJOR FACILITATOR SUPERFAMILY MULTIDRUG TRANSPORTER MFSC"/>
    <property type="match status" value="1"/>
</dbReference>
<feature type="transmembrane region" description="Helical" evidence="5">
    <location>
        <begin position="348"/>
        <end position="370"/>
    </location>
</feature>
<dbReference type="CDD" id="cd17321">
    <property type="entry name" value="MFS_MMR_MDR_like"/>
    <property type="match status" value="1"/>
</dbReference>
<dbReference type="Pfam" id="PF07690">
    <property type="entry name" value="MFS_1"/>
    <property type="match status" value="1"/>
</dbReference>
<comment type="caution">
    <text evidence="7">The sequence shown here is derived from an EMBL/GenBank/DDBJ whole genome shotgun (WGS) entry which is preliminary data.</text>
</comment>
<name>A0A4S4FX72_9MICO</name>
<gene>
    <name evidence="7" type="ORF">E6C70_08150</name>
</gene>
<reference evidence="7 8" key="1">
    <citation type="submission" date="2019-04" db="EMBL/GenBank/DDBJ databases">
        <authorList>
            <person name="Jiang L."/>
        </authorList>
    </citation>
    <scope>NUCLEOTIDE SEQUENCE [LARGE SCALE GENOMIC DNA]</scope>
    <source>
        <strain evidence="7 8">YIM 131861</strain>
    </source>
</reference>
<evidence type="ECO:0000313" key="8">
    <source>
        <dbReference type="Proteomes" id="UP000307380"/>
    </source>
</evidence>
<evidence type="ECO:0000256" key="5">
    <source>
        <dbReference type="SAM" id="Phobius"/>
    </source>
</evidence>
<dbReference type="AlphaFoldDB" id="A0A4S4FX72"/>
<feature type="transmembrane region" description="Helical" evidence="5">
    <location>
        <begin position="112"/>
        <end position="133"/>
    </location>
</feature>
<evidence type="ECO:0000256" key="1">
    <source>
        <dbReference type="ARBA" id="ARBA00004651"/>
    </source>
</evidence>
<dbReference type="PANTHER" id="PTHR42718:SF39">
    <property type="entry name" value="ACTINORHODIN TRANSPORTER-RELATED"/>
    <property type="match status" value="1"/>
</dbReference>
<dbReference type="InterPro" id="IPR020846">
    <property type="entry name" value="MFS_dom"/>
</dbReference>
<evidence type="ECO:0000313" key="7">
    <source>
        <dbReference type="EMBL" id="THG34256.1"/>
    </source>
</evidence>
<evidence type="ECO:0000256" key="2">
    <source>
        <dbReference type="ARBA" id="ARBA00022692"/>
    </source>
</evidence>
<feature type="transmembrane region" description="Helical" evidence="5">
    <location>
        <begin position="289"/>
        <end position="309"/>
    </location>
</feature>
<feature type="transmembrane region" description="Helical" evidence="5">
    <location>
        <begin position="424"/>
        <end position="445"/>
    </location>
</feature>
<dbReference type="InterPro" id="IPR005829">
    <property type="entry name" value="Sugar_transporter_CS"/>
</dbReference>
<feature type="transmembrane region" description="Helical" evidence="5">
    <location>
        <begin position="243"/>
        <end position="261"/>
    </location>
</feature>
<keyword evidence="2 5" id="KW-0812">Transmembrane</keyword>
<feature type="transmembrane region" description="Helical" evidence="5">
    <location>
        <begin position="145"/>
        <end position="173"/>
    </location>
</feature>
<feature type="transmembrane region" description="Helical" evidence="5">
    <location>
        <begin position="179"/>
        <end position="200"/>
    </location>
</feature>
<dbReference type="Gene3D" id="1.20.1250.20">
    <property type="entry name" value="MFS general substrate transporter like domains"/>
    <property type="match status" value="1"/>
</dbReference>
<dbReference type="PROSITE" id="PS50850">
    <property type="entry name" value="MFS"/>
    <property type="match status" value="1"/>
</dbReference>